<keyword evidence="7" id="KW-1185">Reference proteome</keyword>
<dbReference type="Pfam" id="PF00106">
    <property type="entry name" value="adh_short"/>
    <property type="match status" value="1"/>
</dbReference>
<dbReference type="Proteomes" id="UP000518266">
    <property type="component" value="Unassembled WGS sequence"/>
</dbReference>
<evidence type="ECO:0000256" key="5">
    <source>
        <dbReference type="ARBA" id="ARBA00023027"/>
    </source>
</evidence>
<dbReference type="AlphaFoldDB" id="A0A7J5Z170"/>
<organism evidence="6 7">
    <name type="scientific">Dissostichus mawsoni</name>
    <name type="common">Antarctic cod</name>
    <dbReference type="NCBI Taxonomy" id="36200"/>
    <lineage>
        <taxon>Eukaryota</taxon>
        <taxon>Metazoa</taxon>
        <taxon>Chordata</taxon>
        <taxon>Craniata</taxon>
        <taxon>Vertebrata</taxon>
        <taxon>Euteleostomi</taxon>
        <taxon>Actinopterygii</taxon>
        <taxon>Neopterygii</taxon>
        <taxon>Teleostei</taxon>
        <taxon>Neoteleostei</taxon>
        <taxon>Acanthomorphata</taxon>
        <taxon>Eupercaria</taxon>
        <taxon>Perciformes</taxon>
        <taxon>Notothenioidei</taxon>
        <taxon>Nototheniidae</taxon>
        <taxon>Dissostichus</taxon>
    </lineage>
</organism>
<keyword evidence="4" id="KW-0560">Oxidoreductase</keyword>
<dbReference type="InterPro" id="IPR002347">
    <property type="entry name" value="SDR_fam"/>
</dbReference>
<dbReference type="PANTHER" id="PTHR44668">
    <property type="match status" value="1"/>
</dbReference>
<sequence>MANLSILRGRHYSNNDLEKIRHIVLVNSIQGRLAVPFRSSYAASKHAVQAFFDCLRAEVKEYGIEVSTISHTFINASEPPPEEGPAPKTNAVAAFIRSQLVHGVSPRSWPMK</sequence>
<evidence type="ECO:0000313" key="6">
    <source>
        <dbReference type="EMBL" id="KAF3854068.1"/>
    </source>
</evidence>
<dbReference type="EMBL" id="JAAKFY010000008">
    <property type="protein sequence ID" value="KAF3854068.1"/>
    <property type="molecule type" value="Genomic_DNA"/>
</dbReference>
<comment type="similarity">
    <text evidence="1">Belongs to the short-chain dehydrogenases/reductases (SDR) family.</text>
</comment>
<keyword evidence="2" id="KW-0732">Signal</keyword>
<dbReference type="GO" id="GO:0006874">
    <property type="term" value="P:intracellular calcium ion homeostasis"/>
    <property type="evidence" value="ECO:0007669"/>
    <property type="project" value="TreeGrafter"/>
</dbReference>
<dbReference type="PROSITE" id="PS00061">
    <property type="entry name" value="ADH_SHORT"/>
    <property type="match status" value="1"/>
</dbReference>
<dbReference type="OrthoDB" id="5307821at2759"/>
<proteinExistence type="inferred from homology"/>
<name>A0A7J5Z170_DISMA</name>
<keyword evidence="3" id="KW-0521">NADP</keyword>
<reference evidence="6 7" key="1">
    <citation type="submission" date="2020-03" db="EMBL/GenBank/DDBJ databases">
        <title>Dissostichus mawsoni Genome sequencing and assembly.</title>
        <authorList>
            <person name="Park H."/>
        </authorList>
    </citation>
    <scope>NUCLEOTIDE SEQUENCE [LARGE SCALE GENOMIC DNA]</scope>
    <source>
        <strain evidence="6">DM0001</strain>
        <tissue evidence="6">Muscle</tissue>
    </source>
</reference>
<gene>
    <name evidence="6" type="ORF">F7725_014756</name>
</gene>
<evidence type="ECO:0000256" key="4">
    <source>
        <dbReference type="ARBA" id="ARBA00023002"/>
    </source>
</evidence>
<dbReference type="Gene3D" id="3.40.50.720">
    <property type="entry name" value="NAD(P)-binding Rossmann-like Domain"/>
    <property type="match status" value="1"/>
</dbReference>
<dbReference type="GO" id="GO:0016616">
    <property type="term" value="F:oxidoreductase activity, acting on the CH-OH group of donors, NAD or NADP as acceptor"/>
    <property type="evidence" value="ECO:0007669"/>
    <property type="project" value="TreeGrafter"/>
</dbReference>
<evidence type="ECO:0000256" key="2">
    <source>
        <dbReference type="ARBA" id="ARBA00022729"/>
    </source>
</evidence>
<comment type="caution">
    <text evidence="6">The sequence shown here is derived from an EMBL/GenBank/DDBJ whole genome shotgun (WGS) entry which is preliminary data.</text>
</comment>
<protein>
    <submittedName>
        <fullName evidence="6">Uncharacterized protein</fullName>
    </submittedName>
</protein>
<evidence type="ECO:0000256" key="1">
    <source>
        <dbReference type="ARBA" id="ARBA00006484"/>
    </source>
</evidence>
<accession>A0A7J5Z170</accession>
<dbReference type="SUPFAM" id="SSF51735">
    <property type="entry name" value="NAD(P)-binding Rossmann-fold domains"/>
    <property type="match status" value="1"/>
</dbReference>
<evidence type="ECO:0000256" key="3">
    <source>
        <dbReference type="ARBA" id="ARBA00022857"/>
    </source>
</evidence>
<dbReference type="InterPro" id="IPR036291">
    <property type="entry name" value="NAD(P)-bd_dom_sf"/>
</dbReference>
<evidence type="ECO:0000313" key="7">
    <source>
        <dbReference type="Proteomes" id="UP000518266"/>
    </source>
</evidence>
<dbReference type="PANTHER" id="PTHR44668:SF4">
    <property type="entry name" value="DEHYDROGENASE_REDUCTASE SDR FAMILY MEMBER 7C-A"/>
    <property type="match status" value="1"/>
</dbReference>
<dbReference type="InterPro" id="IPR020904">
    <property type="entry name" value="Sc_DH/Rdtase_CS"/>
</dbReference>
<dbReference type="InterPro" id="IPR052148">
    <property type="entry name" value="SDR_family_member_7C"/>
</dbReference>
<keyword evidence="5" id="KW-0520">NAD</keyword>